<sequence>EDLGQVGQRLTCAEKQPVPPAWSCPLPAERALRTEGPWPLEMVPGLSFSTGQEGLDPCQASNFCLEIKQWGKSAFLSGNVPTTAAQL</sequence>
<organism evidence="1 2">
    <name type="scientific">Malurus cyaneus samueli</name>
    <dbReference type="NCBI Taxonomy" id="2593467"/>
    <lineage>
        <taxon>Eukaryota</taxon>
        <taxon>Metazoa</taxon>
        <taxon>Chordata</taxon>
        <taxon>Craniata</taxon>
        <taxon>Vertebrata</taxon>
        <taxon>Euteleostomi</taxon>
        <taxon>Archelosauria</taxon>
        <taxon>Archosauria</taxon>
        <taxon>Dinosauria</taxon>
        <taxon>Saurischia</taxon>
        <taxon>Theropoda</taxon>
        <taxon>Coelurosauria</taxon>
        <taxon>Aves</taxon>
        <taxon>Neognathae</taxon>
        <taxon>Neoaves</taxon>
        <taxon>Telluraves</taxon>
        <taxon>Australaves</taxon>
        <taxon>Passeriformes</taxon>
        <taxon>Meliphagoidea</taxon>
        <taxon>Maluridae</taxon>
        <taxon>Malurus</taxon>
    </lineage>
</organism>
<proteinExistence type="predicted"/>
<reference evidence="1" key="2">
    <citation type="submission" date="2025-09" db="UniProtKB">
        <authorList>
            <consortium name="Ensembl"/>
        </authorList>
    </citation>
    <scope>IDENTIFICATION</scope>
</reference>
<protein>
    <submittedName>
        <fullName evidence="1">Uncharacterized protein</fullName>
    </submittedName>
</protein>
<accession>A0A8C5TXL9</accession>
<evidence type="ECO:0000313" key="1">
    <source>
        <dbReference type="Ensembl" id="ENSMCSP00000014369.1"/>
    </source>
</evidence>
<evidence type="ECO:0000313" key="2">
    <source>
        <dbReference type="Proteomes" id="UP000694560"/>
    </source>
</evidence>
<keyword evidence="2" id="KW-1185">Reference proteome</keyword>
<name>A0A8C5TXL9_9PASS</name>
<dbReference type="Ensembl" id="ENSMCST00000014738.1">
    <property type="protein sequence ID" value="ENSMCSP00000014369.1"/>
    <property type="gene ID" value="ENSMCSG00000010141.1"/>
</dbReference>
<dbReference type="Proteomes" id="UP000694560">
    <property type="component" value="Unplaced"/>
</dbReference>
<dbReference type="AlphaFoldDB" id="A0A8C5TXL9"/>
<reference evidence="1" key="1">
    <citation type="submission" date="2025-08" db="UniProtKB">
        <authorList>
            <consortium name="Ensembl"/>
        </authorList>
    </citation>
    <scope>IDENTIFICATION</scope>
</reference>